<organism evidence="1 2">
    <name type="scientific">Fructilactobacillus fructivorans</name>
    <dbReference type="NCBI Taxonomy" id="1614"/>
    <lineage>
        <taxon>Bacteria</taxon>
        <taxon>Bacillati</taxon>
        <taxon>Bacillota</taxon>
        <taxon>Bacilli</taxon>
        <taxon>Lactobacillales</taxon>
        <taxon>Lactobacillaceae</taxon>
        <taxon>Fructilactobacillus</taxon>
    </lineage>
</organism>
<evidence type="ECO:0000313" key="1">
    <source>
        <dbReference type="EMBL" id="QFX93338.1"/>
    </source>
</evidence>
<dbReference type="AlphaFoldDB" id="A0AAE6P3W5"/>
<dbReference type="Proteomes" id="UP000327194">
    <property type="component" value="Chromosome"/>
</dbReference>
<evidence type="ECO:0008006" key="3">
    <source>
        <dbReference type="Google" id="ProtNLM"/>
    </source>
</evidence>
<protein>
    <recommendedName>
        <fullName evidence="3">Thymidylate synthase</fullName>
    </recommendedName>
</protein>
<dbReference type="EMBL" id="CP045562">
    <property type="protein sequence ID" value="QFX93338.1"/>
    <property type="molecule type" value="Genomic_DNA"/>
</dbReference>
<evidence type="ECO:0000313" key="2">
    <source>
        <dbReference type="Proteomes" id="UP000327194"/>
    </source>
</evidence>
<dbReference type="KEGG" id="lfv:LF543_04965"/>
<gene>
    <name evidence="1" type="ORF">LF543_04965</name>
</gene>
<accession>A0AAE6P3W5</accession>
<proteinExistence type="predicted"/>
<name>A0AAE6P3W5_9LACO</name>
<reference evidence="1 2" key="1">
    <citation type="submission" date="2019-10" db="EMBL/GenBank/DDBJ databases">
        <title>Genome sequencing of Lactobacillus fructivorans.</title>
        <authorList>
            <person name="Kim K."/>
        </authorList>
    </citation>
    <scope>NUCLEOTIDE SEQUENCE [LARGE SCALE GENOMIC DNA]</scope>
    <source>
        <strain evidence="1 2">LF543</strain>
    </source>
</reference>
<sequence>MSPTNDDRMFYLDIVEEALCFGWVDGLHKSSDETGLSQRLTPRKENSNWTELNKERARRLIKLGLMTDEGQKVLPDLSPQSFKIIKPVKRALKRDPKVWDNFNQFPDLYQRVRVDGVQSRLKFSKPQSYKHRLHKLVKKTRANEMYGGWCDNGRLLHY</sequence>